<proteinExistence type="predicted"/>
<accession>A0AAV5UA29</accession>
<evidence type="ECO:0000313" key="1">
    <source>
        <dbReference type="EMBL" id="GMT03218.1"/>
    </source>
</evidence>
<dbReference type="EMBL" id="BTSX01000006">
    <property type="protein sequence ID" value="GMT03218.1"/>
    <property type="molecule type" value="Genomic_DNA"/>
</dbReference>
<sequence>AKNRATRQQSLENESSAARDAMNWKKKCLEQRLSSASDGVERATFTLKSTKTVGFLAKPMVVNSKRSSKGVVRGRKVFTSLVGSSVSI</sequence>
<reference evidence="1" key="1">
    <citation type="submission" date="2023-10" db="EMBL/GenBank/DDBJ databases">
        <title>Genome assembly of Pristionchus species.</title>
        <authorList>
            <person name="Yoshida K."/>
            <person name="Sommer R.J."/>
        </authorList>
    </citation>
    <scope>NUCLEOTIDE SEQUENCE</scope>
    <source>
        <strain evidence="1">RS0144</strain>
    </source>
</reference>
<feature type="non-terminal residue" evidence="1">
    <location>
        <position position="88"/>
    </location>
</feature>
<comment type="caution">
    <text evidence="1">The sequence shown here is derived from an EMBL/GenBank/DDBJ whole genome shotgun (WGS) entry which is preliminary data.</text>
</comment>
<feature type="non-terminal residue" evidence="1">
    <location>
        <position position="1"/>
    </location>
</feature>
<organism evidence="1 2">
    <name type="scientific">Pristionchus entomophagus</name>
    <dbReference type="NCBI Taxonomy" id="358040"/>
    <lineage>
        <taxon>Eukaryota</taxon>
        <taxon>Metazoa</taxon>
        <taxon>Ecdysozoa</taxon>
        <taxon>Nematoda</taxon>
        <taxon>Chromadorea</taxon>
        <taxon>Rhabditida</taxon>
        <taxon>Rhabditina</taxon>
        <taxon>Diplogasteromorpha</taxon>
        <taxon>Diplogasteroidea</taxon>
        <taxon>Neodiplogasteridae</taxon>
        <taxon>Pristionchus</taxon>
    </lineage>
</organism>
<gene>
    <name evidence="1" type="ORF">PENTCL1PPCAC_25392</name>
</gene>
<dbReference type="AlphaFoldDB" id="A0AAV5UA29"/>
<keyword evidence="2" id="KW-1185">Reference proteome</keyword>
<name>A0AAV5UA29_9BILA</name>
<protein>
    <submittedName>
        <fullName evidence="1">Uncharacterized protein</fullName>
    </submittedName>
</protein>
<dbReference type="Proteomes" id="UP001432027">
    <property type="component" value="Unassembled WGS sequence"/>
</dbReference>
<evidence type="ECO:0000313" key="2">
    <source>
        <dbReference type="Proteomes" id="UP001432027"/>
    </source>
</evidence>